<dbReference type="Gene3D" id="3.40.50.720">
    <property type="entry name" value="NAD(P)-binding Rossmann-like Domain"/>
    <property type="match status" value="1"/>
</dbReference>
<dbReference type="InterPro" id="IPR036291">
    <property type="entry name" value="NAD(P)-bd_dom_sf"/>
</dbReference>
<evidence type="ECO:0000313" key="1">
    <source>
        <dbReference type="EnsemblPlants" id="Bo7g007180.1"/>
    </source>
</evidence>
<dbReference type="Gramene" id="Bo7g007180.1">
    <property type="protein sequence ID" value="Bo7g007180.1"/>
    <property type="gene ID" value="Bo7g007180"/>
</dbReference>
<protein>
    <submittedName>
        <fullName evidence="1">Uncharacterized protein</fullName>
    </submittedName>
</protein>
<organism evidence="1 2">
    <name type="scientific">Brassica oleracea var. oleracea</name>
    <dbReference type="NCBI Taxonomy" id="109376"/>
    <lineage>
        <taxon>Eukaryota</taxon>
        <taxon>Viridiplantae</taxon>
        <taxon>Streptophyta</taxon>
        <taxon>Embryophyta</taxon>
        <taxon>Tracheophyta</taxon>
        <taxon>Spermatophyta</taxon>
        <taxon>Magnoliopsida</taxon>
        <taxon>eudicotyledons</taxon>
        <taxon>Gunneridae</taxon>
        <taxon>Pentapetalae</taxon>
        <taxon>rosids</taxon>
        <taxon>malvids</taxon>
        <taxon>Brassicales</taxon>
        <taxon>Brassicaceae</taxon>
        <taxon>Brassiceae</taxon>
        <taxon>Brassica</taxon>
    </lineage>
</organism>
<accession>A0A0D3D2R3</accession>
<dbReference type="STRING" id="109376.A0A0D3D2R3"/>
<proteinExistence type="predicted"/>
<dbReference type="SUPFAM" id="SSF51735">
    <property type="entry name" value="NAD(P)-binding Rossmann-fold domains"/>
    <property type="match status" value="1"/>
</dbReference>
<keyword evidence="2" id="KW-1185">Reference proteome</keyword>
<reference evidence="1" key="2">
    <citation type="submission" date="2015-03" db="UniProtKB">
        <authorList>
            <consortium name="EnsemblPlants"/>
        </authorList>
    </citation>
    <scope>IDENTIFICATION</scope>
</reference>
<reference evidence="1 2" key="1">
    <citation type="journal article" date="2014" name="Genome Biol.">
        <title>Transcriptome and methylome profiling reveals relics of genome dominance in the mesopolyploid Brassica oleracea.</title>
        <authorList>
            <person name="Parkin I.A."/>
            <person name="Koh C."/>
            <person name="Tang H."/>
            <person name="Robinson S.J."/>
            <person name="Kagale S."/>
            <person name="Clarke W.E."/>
            <person name="Town C.D."/>
            <person name="Nixon J."/>
            <person name="Krishnakumar V."/>
            <person name="Bidwell S.L."/>
            <person name="Denoeud F."/>
            <person name="Belcram H."/>
            <person name="Links M.G."/>
            <person name="Just J."/>
            <person name="Clarke C."/>
            <person name="Bender T."/>
            <person name="Huebert T."/>
            <person name="Mason A.S."/>
            <person name="Pires J.C."/>
            <person name="Barker G."/>
            <person name="Moore J."/>
            <person name="Walley P.G."/>
            <person name="Manoli S."/>
            <person name="Batley J."/>
            <person name="Edwards D."/>
            <person name="Nelson M.N."/>
            <person name="Wang X."/>
            <person name="Paterson A.H."/>
            <person name="King G."/>
            <person name="Bancroft I."/>
            <person name="Chalhoub B."/>
            <person name="Sharpe A.G."/>
        </authorList>
    </citation>
    <scope>NUCLEOTIDE SEQUENCE</scope>
    <source>
        <strain evidence="1 2">cv. TO1000</strain>
    </source>
</reference>
<dbReference type="HOGENOM" id="CLU_2779365_0_0_1"/>
<name>A0A0D3D2R3_BRAOL</name>
<evidence type="ECO:0000313" key="2">
    <source>
        <dbReference type="Proteomes" id="UP000032141"/>
    </source>
</evidence>
<dbReference type="EnsemblPlants" id="Bo7g007180.1">
    <property type="protein sequence ID" value="Bo7g007180.1"/>
    <property type="gene ID" value="Bo7g007180"/>
</dbReference>
<dbReference type="eggNOG" id="KOG1502">
    <property type="taxonomic scope" value="Eukaryota"/>
</dbReference>
<sequence>MEVFRNRKQKRVNSSYAVSKIAAETVALEFGGKNGLKVVTLVISLVVEPFISPSLPSSAFISLAKIFGT</sequence>
<dbReference type="Proteomes" id="UP000032141">
    <property type="component" value="Chromosome C7"/>
</dbReference>
<dbReference type="AlphaFoldDB" id="A0A0D3D2R3"/>